<evidence type="ECO:0000256" key="4">
    <source>
        <dbReference type="ARBA" id="ARBA00023163"/>
    </source>
</evidence>
<evidence type="ECO:0000256" key="3">
    <source>
        <dbReference type="ARBA" id="ARBA00023125"/>
    </source>
</evidence>
<dbReference type="GO" id="GO:0003677">
    <property type="term" value="F:DNA binding"/>
    <property type="evidence" value="ECO:0007669"/>
    <property type="project" value="UniProtKB-KW"/>
</dbReference>
<dbReference type="InterPro" id="IPR009061">
    <property type="entry name" value="DNA-bd_dom_put_sf"/>
</dbReference>
<feature type="coiled-coil region" evidence="5">
    <location>
        <begin position="89"/>
        <end position="119"/>
    </location>
</feature>
<sequence>MNGESDKPGVIFQIGDVAKDVGVSLRTVRYYEEEGLLQPTAVTPSGLRLYDNRAVVRLRFINTLRRLDMSIDNIKAVLGLNVPAPGTKAEILERSLNALKLANNKIDEQQSILSDLKEHNTTAFESVLACLKCDRPSCQDCPQCVYIL</sequence>
<dbReference type="PRINTS" id="PR00040">
    <property type="entry name" value="HTHMERR"/>
</dbReference>
<dbReference type="PROSITE" id="PS00552">
    <property type="entry name" value="HTH_MERR_1"/>
    <property type="match status" value="1"/>
</dbReference>
<name>A0AAU8GBN1_9CHLR</name>
<accession>A0AAU8GBN1</accession>
<dbReference type="PANTHER" id="PTHR30204">
    <property type="entry name" value="REDOX-CYCLING DRUG-SENSING TRANSCRIPTIONAL ACTIVATOR SOXR"/>
    <property type="match status" value="1"/>
</dbReference>
<dbReference type="RefSeq" id="WP_353715009.1">
    <property type="nucleotide sequence ID" value="NZ_CP159307.1"/>
</dbReference>
<gene>
    <name evidence="7" type="ORF">ABV300_02700</name>
</gene>
<proteinExistence type="predicted"/>
<evidence type="ECO:0000256" key="5">
    <source>
        <dbReference type="SAM" id="Coils"/>
    </source>
</evidence>
<reference evidence="7" key="1">
    <citation type="submission" date="2024-06" db="EMBL/GenBank/DDBJ databases">
        <title>A Novel Isolate, Dehalogenimonas sp. Strain 4OHTPN, Dechlorinates Aromatic 4 Hydroxy chlorothalonil by a Novel Reductive Dehalogenase.</title>
        <authorList>
            <person name="Liu G."/>
        </authorList>
    </citation>
    <scope>NUCLEOTIDE SEQUENCE</scope>
    <source>
        <strain evidence="7">4OHTPN</strain>
    </source>
</reference>
<dbReference type="CDD" id="cd00592">
    <property type="entry name" value="HTH_MerR-like"/>
    <property type="match status" value="1"/>
</dbReference>
<keyword evidence="5" id="KW-0175">Coiled coil</keyword>
<protein>
    <submittedName>
        <fullName evidence="7">MerR family transcriptional regulator</fullName>
    </submittedName>
</protein>
<evidence type="ECO:0000256" key="2">
    <source>
        <dbReference type="ARBA" id="ARBA00023015"/>
    </source>
</evidence>
<dbReference type="SUPFAM" id="SSF46955">
    <property type="entry name" value="Putative DNA-binding domain"/>
    <property type="match status" value="1"/>
</dbReference>
<dbReference type="InterPro" id="IPR047057">
    <property type="entry name" value="MerR_fam"/>
</dbReference>
<dbReference type="EMBL" id="CP159307">
    <property type="protein sequence ID" value="XCH33801.1"/>
    <property type="molecule type" value="Genomic_DNA"/>
</dbReference>
<organism evidence="7">
    <name type="scientific">Dehalogenimonas sp. 4OHTPN</name>
    <dbReference type="NCBI Taxonomy" id="3166643"/>
    <lineage>
        <taxon>Bacteria</taxon>
        <taxon>Bacillati</taxon>
        <taxon>Chloroflexota</taxon>
        <taxon>Dehalococcoidia</taxon>
        <taxon>Dehalococcoidales</taxon>
        <taxon>Dehalococcoidaceae</taxon>
        <taxon>Dehalogenimonas</taxon>
    </lineage>
</organism>
<feature type="domain" description="HTH merR-type" evidence="6">
    <location>
        <begin position="11"/>
        <end position="80"/>
    </location>
</feature>
<dbReference type="GO" id="GO:0003700">
    <property type="term" value="F:DNA-binding transcription factor activity"/>
    <property type="evidence" value="ECO:0007669"/>
    <property type="project" value="InterPro"/>
</dbReference>
<evidence type="ECO:0000259" key="6">
    <source>
        <dbReference type="PROSITE" id="PS50937"/>
    </source>
</evidence>
<keyword evidence="2" id="KW-0805">Transcription regulation</keyword>
<dbReference type="InterPro" id="IPR000551">
    <property type="entry name" value="MerR-type_HTH_dom"/>
</dbReference>
<dbReference type="AlphaFoldDB" id="A0AAU8GBN1"/>
<dbReference type="Pfam" id="PF13411">
    <property type="entry name" value="MerR_1"/>
    <property type="match status" value="1"/>
</dbReference>
<dbReference type="PROSITE" id="PS50937">
    <property type="entry name" value="HTH_MERR_2"/>
    <property type="match status" value="1"/>
</dbReference>
<keyword evidence="4" id="KW-0804">Transcription</keyword>
<keyword evidence="3" id="KW-0238">DNA-binding</keyword>
<dbReference type="PANTHER" id="PTHR30204:SF69">
    <property type="entry name" value="MERR-FAMILY TRANSCRIPTIONAL REGULATOR"/>
    <property type="match status" value="1"/>
</dbReference>
<evidence type="ECO:0000256" key="1">
    <source>
        <dbReference type="ARBA" id="ARBA00022491"/>
    </source>
</evidence>
<dbReference type="SMART" id="SM00422">
    <property type="entry name" value="HTH_MERR"/>
    <property type="match status" value="1"/>
</dbReference>
<keyword evidence="1" id="KW-0678">Repressor</keyword>
<evidence type="ECO:0000313" key="7">
    <source>
        <dbReference type="EMBL" id="XCH33801.1"/>
    </source>
</evidence>
<dbReference type="Gene3D" id="1.10.1660.10">
    <property type="match status" value="1"/>
</dbReference>